<dbReference type="KEGG" id="drg:H9K76_18600"/>
<gene>
    <name evidence="1" type="ORF">H9K76_18600</name>
</gene>
<sequence length="140" mass="15425">MTSFPISTLKARHAFLSGVPGDAGIQILLSPFLWEGELIDTSIRLDGVELPSVMLRSLVARSFDFPVNPEDGYIDGSIYLAGMHQIVDVTRLEFHRSRHDGVTLVVRGVYRFDERSLPGSRETPFTLNAMVSSCALDDAA</sequence>
<evidence type="ECO:0000313" key="1">
    <source>
        <dbReference type="EMBL" id="QNN56524.1"/>
    </source>
</evidence>
<reference evidence="1 2" key="1">
    <citation type="submission" date="2020-08" db="EMBL/GenBank/DDBJ databases">
        <title>Genome sequence of Diaphorobacter ruginosibacter DSM 27467T.</title>
        <authorList>
            <person name="Hyun D.-W."/>
            <person name="Bae J.-W."/>
        </authorList>
    </citation>
    <scope>NUCLEOTIDE SEQUENCE [LARGE SCALE GENOMIC DNA]</scope>
    <source>
        <strain evidence="1 2">DSM 27467</strain>
    </source>
</reference>
<keyword evidence="2" id="KW-1185">Reference proteome</keyword>
<proteinExistence type="predicted"/>
<dbReference type="Proteomes" id="UP000515811">
    <property type="component" value="Chromosome"/>
</dbReference>
<dbReference type="AlphaFoldDB" id="A0A7G9RLP9"/>
<protein>
    <submittedName>
        <fullName evidence="1">Uncharacterized protein</fullName>
    </submittedName>
</protein>
<name>A0A7G9RLP9_9BURK</name>
<dbReference type="EMBL" id="CP060714">
    <property type="protein sequence ID" value="QNN56524.1"/>
    <property type="molecule type" value="Genomic_DNA"/>
</dbReference>
<evidence type="ECO:0000313" key="2">
    <source>
        <dbReference type="Proteomes" id="UP000515811"/>
    </source>
</evidence>
<dbReference type="RefSeq" id="WP_187596790.1">
    <property type="nucleotide sequence ID" value="NZ_CP060714.1"/>
</dbReference>
<accession>A0A7G9RLP9</accession>
<organism evidence="1 2">
    <name type="scientific">Diaphorobacter ruginosibacter</name>
    <dbReference type="NCBI Taxonomy" id="1715720"/>
    <lineage>
        <taxon>Bacteria</taxon>
        <taxon>Pseudomonadati</taxon>
        <taxon>Pseudomonadota</taxon>
        <taxon>Betaproteobacteria</taxon>
        <taxon>Burkholderiales</taxon>
        <taxon>Comamonadaceae</taxon>
        <taxon>Diaphorobacter</taxon>
    </lineage>
</organism>